<dbReference type="STRING" id="1003.SAMN04488541_100991"/>
<dbReference type="EMBL" id="FONY01000009">
    <property type="protein sequence ID" value="SFE89990.1"/>
    <property type="molecule type" value="Genomic_DNA"/>
</dbReference>
<organism evidence="1 2">
    <name type="scientific">Thermoflexibacter ruber</name>
    <dbReference type="NCBI Taxonomy" id="1003"/>
    <lineage>
        <taxon>Bacteria</taxon>
        <taxon>Pseudomonadati</taxon>
        <taxon>Bacteroidota</taxon>
        <taxon>Cytophagia</taxon>
        <taxon>Cytophagales</taxon>
        <taxon>Thermoflexibacteraceae</taxon>
        <taxon>Thermoflexibacter</taxon>
    </lineage>
</organism>
<dbReference type="RefSeq" id="WP_262509450.1">
    <property type="nucleotide sequence ID" value="NZ_FONY01000009.1"/>
</dbReference>
<accession>A0A1I2ECL1</accession>
<evidence type="ECO:0000313" key="2">
    <source>
        <dbReference type="Proteomes" id="UP000199513"/>
    </source>
</evidence>
<protein>
    <submittedName>
        <fullName evidence="1">Uncharacterized protein</fullName>
    </submittedName>
</protein>
<keyword evidence="2" id="KW-1185">Reference proteome</keyword>
<gene>
    <name evidence="1" type="ORF">SAMN04488541_100991</name>
</gene>
<dbReference type="Proteomes" id="UP000199513">
    <property type="component" value="Unassembled WGS sequence"/>
</dbReference>
<sequence>MNLRVAKKILKSQDALNYNKAQIKKAEVVMKRAERNAAKNSK</sequence>
<evidence type="ECO:0000313" key="1">
    <source>
        <dbReference type="EMBL" id="SFE89990.1"/>
    </source>
</evidence>
<proteinExistence type="predicted"/>
<dbReference type="AlphaFoldDB" id="A0A1I2ECL1"/>
<name>A0A1I2ECL1_9BACT</name>
<reference evidence="1 2" key="1">
    <citation type="submission" date="2016-10" db="EMBL/GenBank/DDBJ databases">
        <authorList>
            <person name="de Groot N.N."/>
        </authorList>
    </citation>
    <scope>NUCLEOTIDE SEQUENCE [LARGE SCALE GENOMIC DNA]</scope>
    <source>
        <strain>GEY</strain>
        <strain evidence="2">DSM 9560</strain>
    </source>
</reference>